<dbReference type="PANTHER" id="PTHR30055">
    <property type="entry name" value="HTH-TYPE TRANSCRIPTIONAL REGULATOR RUTR"/>
    <property type="match status" value="1"/>
</dbReference>
<evidence type="ECO:0000256" key="1">
    <source>
        <dbReference type="ARBA" id="ARBA00023125"/>
    </source>
</evidence>
<dbReference type="Pfam" id="PF00440">
    <property type="entry name" value="TetR_N"/>
    <property type="match status" value="1"/>
</dbReference>
<keyword evidence="1 2" id="KW-0238">DNA-binding</keyword>
<dbReference type="GO" id="GO:0000976">
    <property type="term" value="F:transcription cis-regulatory region binding"/>
    <property type="evidence" value="ECO:0007669"/>
    <property type="project" value="TreeGrafter"/>
</dbReference>
<accession>A0A073IWG1</accession>
<dbReference type="GO" id="GO:0003700">
    <property type="term" value="F:DNA-binding transcription factor activity"/>
    <property type="evidence" value="ECO:0007669"/>
    <property type="project" value="TreeGrafter"/>
</dbReference>
<dbReference type="Gene3D" id="1.10.357.10">
    <property type="entry name" value="Tetracycline Repressor, domain 2"/>
    <property type="match status" value="1"/>
</dbReference>
<dbReference type="PROSITE" id="PS50977">
    <property type="entry name" value="HTH_TETR_2"/>
    <property type="match status" value="1"/>
</dbReference>
<gene>
    <name evidence="5" type="ORF">SUH3_12775</name>
</gene>
<evidence type="ECO:0000256" key="2">
    <source>
        <dbReference type="PROSITE-ProRule" id="PRU00335"/>
    </source>
</evidence>
<dbReference type="AlphaFoldDB" id="A0A073IWG1"/>
<evidence type="ECO:0000259" key="4">
    <source>
        <dbReference type="PROSITE" id="PS50977"/>
    </source>
</evidence>
<name>A0A073IWG1_9RHOB</name>
<dbReference type="InterPro" id="IPR001647">
    <property type="entry name" value="HTH_TetR"/>
</dbReference>
<keyword evidence="6" id="KW-1185">Reference proteome</keyword>
<reference evidence="5 6" key="1">
    <citation type="submission" date="2014-01" db="EMBL/GenBank/DDBJ databases">
        <title>Sulfitobacter sp. H3 (MCCC 1A00686) Genome Sequencing.</title>
        <authorList>
            <person name="Lai Q."/>
            <person name="Hong Z."/>
        </authorList>
    </citation>
    <scope>NUCLEOTIDE SEQUENCE [LARGE SCALE GENOMIC DNA]</scope>
    <source>
        <strain evidence="5 6">H3</strain>
    </source>
</reference>
<dbReference type="PANTHER" id="PTHR30055:SF148">
    <property type="entry name" value="TETR-FAMILY TRANSCRIPTIONAL REGULATOR"/>
    <property type="match status" value="1"/>
</dbReference>
<feature type="compositionally biased region" description="Polar residues" evidence="3">
    <location>
        <begin position="40"/>
        <end position="49"/>
    </location>
</feature>
<feature type="region of interest" description="Disordered" evidence="3">
    <location>
        <begin position="21"/>
        <end position="49"/>
    </location>
</feature>
<protein>
    <submittedName>
        <fullName evidence="5">TetR family transcriptional regulator</fullName>
    </submittedName>
</protein>
<dbReference type="PRINTS" id="PR00455">
    <property type="entry name" value="HTHTETR"/>
</dbReference>
<dbReference type="EMBL" id="JAMD01000026">
    <property type="protein sequence ID" value="KEJ93806.1"/>
    <property type="molecule type" value="Genomic_DNA"/>
</dbReference>
<dbReference type="Pfam" id="PF17937">
    <property type="entry name" value="TetR_C_28"/>
    <property type="match status" value="1"/>
</dbReference>
<feature type="domain" description="HTH tetR-type" evidence="4">
    <location>
        <begin position="47"/>
        <end position="107"/>
    </location>
</feature>
<evidence type="ECO:0000313" key="5">
    <source>
        <dbReference type="EMBL" id="KEJ93806.1"/>
    </source>
</evidence>
<dbReference type="SUPFAM" id="SSF46689">
    <property type="entry name" value="Homeodomain-like"/>
    <property type="match status" value="1"/>
</dbReference>
<dbReference type="RefSeq" id="WP_229992004.1">
    <property type="nucleotide sequence ID" value="NZ_CP086811.1"/>
</dbReference>
<evidence type="ECO:0000313" key="6">
    <source>
        <dbReference type="Proteomes" id="UP000027746"/>
    </source>
</evidence>
<dbReference type="InterPro" id="IPR041479">
    <property type="entry name" value="TetR_CgmR_C"/>
</dbReference>
<dbReference type="Proteomes" id="UP000027746">
    <property type="component" value="Unassembled WGS sequence"/>
</dbReference>
<evidence type="ECO:0000256" key="3">
    <source>
        <dbReference type="SAM" id="MobiDB-lite"/>
    </source>
</evidence>
<feature type="DNA-binding region" description="H-T-H motif" evidence="2">
    <location>
        <begin position="70"/>
        <end position="89"/>
    </location>
</feature>
<sequence>MNASVPCFRTDLIKTLTLMQPRTTSRENLNRPDGTVVNEPGQSAGSRNASPRILGAARAIAAREGAGKVTIEAVAKEAGLSKGGVLYNFPTKKALLSSLLDQMLAAHRELLANVPVRHPARTLTGHLEIVIHSKDVDDDLSMAILAAAASDPRLLDPLRSDLTCDLERILTDTQDAPAAMIAVLAIQGLRFQRLLNLPDGGAEIRERVIERLRTMIDEL</sequence>
<organism evidence="5 6">
    <name type="scientific">Pseudosulfitobacter pseudonitzschiae</name>
    <dbReference type="NCBI Taxonomy" id="1402135"/>
    <lineage>
        <taxon>Bacteria</taxon>
        <taxon>Pseudomonadati</taxon>
        <taxon>Pseudomonadota</taxon>
        <taxon>Alphaproteobacteria</taxon>
        <taxon>Rhodobacterales</taxon>
        <taxon>Roseobacteraceae</taxon>
        <taxon>Pseudosulfitobacter</taxon>
    </lineage>
</organism>
<proteinExistence type="predicted"/>
<dbReference type="InterPro" id="IPR050109">
    <property type="entry name" value="HTH-type_TetR-like_transc_reg"/>
</dbReference>
<dbReference type="InterPro" id="IPR009057">
    <property type="entry name" value="Homeodomain-like_sf"/>
</dbReference>
<comment type="caution">
    <text evidence="5">The sequence shown here is derived from an EMBL/GenBank/DDBJ whole genome shotgun (WGS) entry which is preliminary data.</text>
</comment>